<dbReference type="PANTHER" id="PTHR24260:SF136">
    <property type="entry name" value="GH08193P-RELATED"/>
    <property type="match status" value="1"/>
</dbReference>
<reference evidence="3 4" key="1">
    <citation type="submission" date="2018-08" db="EMBL/GenBank/DDBJ databases">
        <title>Diversity &amp; Physiological Properties of Lignin-Decomposing Actinobacteria from Soil.</title>
        <authorList>
            <person name="Roh S.G."/>
            <person name="Kim S.B."/>
        </authorList>
    </citation>
    <scope>NUCLEOTIDE SEQUENCE [LARGE SCALE GENOMIC DNA]</scope>
    <source>
        <strain evidence="3 4">MMS17-GH009</strain>
    </source>
</reference>
<feature type="signal peptide" evidence="1">
    <location>
        <begin position="1"/>
        <end position="34"/>
    </location>
</feature>
<dbReference type="PANTHER" id="PTHR24260">
    <property type="match status" value="1"/>
</dbReference>
<sequence length="580" mass="60325">MSRKSQLRPRRAGVLAAVAAAAAGALTTFAPAGAVSGGAAADTTSATTARIVIGDSLRGCTGALIDQYWVLTAASCFADDPAQPQALAAGKPKWNTTATVGAKSAQVVELVPRADRDLVMARLAVPVDGVTPLEVGTSAPTAGQSLRVPGFGRTKDEWVPAKPHTGAFSLDTVSATGVGITGTGGAAVCKGDTGAPAIREVNGKAELVAVASRSWQGGCLGTPAAETRTGAYATRVDDLGVWITNVRHSTPSGTKVTGSPFTVVDPATGHPLTFVQDSKNHLWSVDPQNEGWTDLGGYAAARPTAIANPADNHVIVYVNGPDNKLWSYDRTTGKWTEFVPTPAGTVLAPDAVPRTVVDPATGHLVTFVRDTAHHLWSVDPQGEGWYDFGGLAATDPVPVINPNDGHIVVYVNGPNNRLNSIDRRGAGRVEFVPPALAPDAVPSTVVDPATGHFTTFVRDAANHLWSVDPYGPGWRDWGVMAATDPVAIADKAGNRTVVYVNGPNNRLNALDFATGKWTEFALTPSGTALAADAVPQTVVDPVSKHLVTYVRDVNSTLWSLDPQGQGGPLWVRFHGGPSAP</sequence>
<dbReference type="SUPFAM" id="SSF50494">
    <property type="entry name" value="Trypsin-like serine proteases"/>
    <property type="match status" value="1"/>
</dbReference>
<dbReference type="InterPro" id="IPR006311">
    <property type="entry name" value="TAT_signal"/>
</dbReference>
<proteinExistence type="predicted"/>
<dbReference type="InterPro" id="IPR001314">
    <property type="entry name" value="Peptidase_S1A"/>
</dbReference>
<evidence type="ECO:0000313" key="4">
    <source>
        <dbReference type="Proteomes" id="UP000263377"/>
    </source>
</evidence>
<dbReference type="Proteomes" id="UP000263377">
    <property type="component" value="Unassembled WGS sequence"/>
</dbReference>
<dbReference type="Gene3D" id="2.40.10.10">
    <property type="entry name" value="Trypsin-like serine proteases"/>
    <property type="match status" value="1"/>
</dbReference>
<dbReference type="RefSeq" id="WP_117486868.1">
    <property type="nucleotide sequence ID" value="NZ_QVIG01000001.1"/>
</dbReference>
<dbReference type="EMBL" id="QVIG01000001">
    <property type="protein sequence ID" value="RGD58226.1"/>
    <property type="molecule type" value="Genomic_DNA"/>
</dbReference>
<dbReference type="PRINTS" id="PR00722">
    <property type="entry name" value="CHYMOTRYPSIN"/>
</dbReference>
<name>A0A372ZQT7_9ACTN</name>
<organism evidence="3 4">
    <name type="scientific">Kitasatospora xanthocidica</name>
    <dbReference type="NCBI Taxonomy" id="83382"/>
    <lineage>
        <taxon>Bacteria</taxon>
        <taxon>Bacillati</taxon>
        <taxon>Actinomycetota</taxon>
        <taxon>Actinomycetes</taxon>
        <taxon>Kitasatosporales</taxon>
        <taxon>Streptomycetaceae</taxon>
        <taxon>Kitasatospora</taxon>
    </lineage>
</organism>
<dbReference type="PROSITE" id="PS51318">
    <property type="entry name" value="TAT"/>
    <property type="match status" value="1"/>
</dbReference>
<dbReference type="InterPro" id="IPR043504">
    <property type="entry name" value="Peptidase_S1_PA_chymotrypsin"/>
</dbReference>
<accession>A0A372ZQT7</accession>
<evidence type="ECO:0000313" key="3">
    <source>
        <dbReference type="EMBL" id="RGD58226.1"/>
    </source>
</evidence>
<dbReference type="AlphaFoldDB" id="A0A372ZQT7"/>
<protein>
    <recommendedName>
        <fullName evidence="2">Peptidase S1 domain-containing protein</fullName>
    </recommendedName>
</protein>
<dbReference type="InterPro" id="IPR001254">
    <property type="entry name" value="Trypsin_dom"/>
</dbReference>
<dbReference type="SMART" id="SM00020">
    <property type="entry name" value="Tryp_SPc"/>
    <property type="match status" value="1"/>
</dbReference>
<dbReference type="GO" id="GO:0006508">
    <property type="term" value="P:proteolysis"/>
    <property type="evidence" value="ECO:0007669"/>
    <property type="project" value="InterPro"/>
</dbReference>
<keyword evidence="1" id="KW-0732">Signal</keyword>
<dbReference type="GO" id="GO:0004252">
    <property type="term" value="F:serine-type endopeptidase activity"/>
    <property type="evidence" value="ECO:0007669"/>
    <property type="project" value="InterPro"/>
</dbReference>
<dbReference type="InterPro" id="IPR009003">
    <property type="entry name" value="Peptidase_S1_PA"/>
</dbReference>
<dbReference type="SUPFAM" id="SSF89372">
    <property type="entry name" value="Fucose-specific lectin"/>
    <property type="match status" value="2"/>
</dbReference>
<gene>
    <name evidence="3" type="ORF">DR950_10885</name>
</gene>
<dbReference type="PROSITE" id="PS50240">
    <property type="entry name" value="TRYPSIN_DOM"/>
    <property type="match status" value="1"/>
</dbReference>
<evidence type="ECO:0000259" key="2">
    <source>
        <dbReference type="PROSITE" id="PS50240"/>
    </source>
</evidence>
<keyword evidence="4" id="KW-1185">Reference proteome</keyword>
<comment type="caution">
    <text evidence="3">The sequence shown here is derived from an EMBL/GenBank/DDBJ whole genome shotgun (WGS) entry which is preliminary data.</text>
</comment>
<dbReference type="Gene3D" id="2.120.10.70">
    <property type="entry name" value="Fucose-specific lectin"/>
    <property type="match status" value="1"/>
</dbReference>
<dbReference type="Pfam" id="PF00089">
    <property type="entry name" value="Trypsin"/>
    <property type="match status" value="1"/>
</dbReference>
<feature type="domain" description="Peptidase S1" evidence="2">
    <location>
        <begin position="35"/>
        <end position="248"/>
    </location>
</feature>
<dbReference type="InterPro" id="IPR051333">
    <property type="entry name" value="CLIP_Serine_Protease"/>
</dbReference>
<evidence type="ECO:0000256" key="1">
    <source>
        <dbReference type="SAM" id="SignalP"/>
    </source>
</evidence>
<feature type="chain" id="PRO_5039493696" description="Peptidase S1 domain-containing protein" evidence="1">
    <location>
        <begin position="35"/>
        <end position="580"/>
    </location>
</feature>